<dbReference type="Pfam" id="PF07715">
    <property type="entry name" value="Plug"/>
    <property type="match status" value="1"/>
</dbReference>
<dbReference type="Pfam" id="PF13715">
    <property type="entry name" value="CarbopepD_reg_2"/>
    <property type="match status" value="1"/>
</dbReference>
<feature type="domain" description="TonB-dependent receptor plug" evidence="11">
    <location>
        <begin position="154"/>
        <end position="287"/>
    </location>
</feature>
<comment type="subcellular location">
    <subcellularLocation>
        <location evidence="1 8">Cell outer membrane</location>
        <topology evidence="1 8">Multi-pass membrane protein</topology>
    </subcellularLocation>
</comment>
<comment type="caution">
    <text evidence="12">The sequence shown here is derived from an EMBL/GenBank/DDBJ whole genome shotgun (WGS) entry which is preliminary data.</text>
</comment>
<proteinExistence type="inferred from homology"/>
<comment type="similarity">
    <text evidence="8 9">Belongs to the TonB-dependent receptor family.</text>
</comment>
<evidence type="ECO:0000259" key="11">
    <source>
        <dbReference type="Pfam" id="PF07715"/>
    </source>
</evidence>
<keyword evidence="4 8" id="KW-0812">Transmembrane</keyword>
<dbReference type="AlphaFoldDB" id="A0A7K0FMN7"/>
<keyword evidence="6 8" id="KW-0472">Membrane</keyword>
<dbReference type="InterPro" id="IPR036942">
    <property type="entry name" value="Beta-barrel_TonB_sf"/>
</dbReference>
<protein>
    <submittedName>
        <fullName evidence="12">SusC/RagA family TonB-linked outer membrane protein</fullName>
    </submittedName>
</protein>
<dbReference type="RefSeq" id="WP_154287013.1">
    <property type="nucleotide sequence ID" value="NZ_WKJI01000002.1"/>
</dbReference>
<dbReference type="InterPro" id="IPR037066">
    <property type="entry name" value="Plug_dom_sf"/>
</dbReference>
<dbReference type="InterPro" id="IPR023996">
    <property type="entry name" value="TonB-dep_OMP_SusC/RagA"/>
</dbReference>
<evidence type="ECO:0000313" key="12">
    <source>
        <dbReference type="EMBL" id="MRX46931.1"/>
    </source>
</evidence>
<keyword evidence="7 8" id="KW-0998">Cell outer membrane</keyword>
<dbReference type="SUPFAM" id="SSF49464">
    <property type="entry name" value="Carboxypeptidase regulatory domain-like"/>
    <property type="match status" value="1"/>
</dbReference>
<keyword evidence="2 8" id="KW-0813">Transport</keyword>
<evidence type="ECO:0000256" key="6">
    <source>
        <dbReference type="ARBA" id="ARBA00023136"/>
    </source>
</evidence>
<gene>
    <name evidence="12" type="ORF">GJJ64_07025</name>
</gene>
<dbReference type="InterPro" id="IPR023997">
    <property type="entry name" value="TonB-dep_OMP_SusC/RagA_CS"/>
</dbReference>
<dbReference type="NCBIfam" id="TIGR04056">
    <property type="entry name" value="OMP_RagA_SusC"/>
    <property type="match status" value="1"/>
</dbReference>
<organism evidence="12 13">
    <name type="scientific">Pedobacter puniceum</name>
    <dbReference type="NCBI Taxonomy" id="2666136"/>
    <lineage>
        <taxon>Bacteria</taxon>
        <taxon>Pseudomonadati</taxon>
        <taxon>Bacteroidota</taxon>
        <taxon>Sphingobacteriia</taxon>
        <taxon>Sphingobacteriales</taxon>
        <taxon>Sphingobacteriaceae</taxon>
        <taxon>Pedobacter</taxon>
    </lineage>
</organism>
<dbReference type="Gene3D" id="2.170.130.10">
    <property type="entry name" value="TonB-dependent receptor, plug domain"/>
    <property type="match status" value="1"/>
</dbReference>
<dbReference type="Proteomes" id="UP000462931">
    <property type="component" value="Unassembled WGS sequence"/>
</dbReference>
<dbReference type="Gene3D" id="2.60.40.1120">
    <property type="entry name" value="Carboxypeptidase-like, regulatory domain"/>
    <property type="match status" value="1"/>
</dbReference>
<keyword evidence="3 8" id="KW-1134">Transmembrane beta strand</keyword>
<dbReference type="Gene3D" id="2.40.170.20">
    <property type="entry name" value="TonB-dependent receptor, beta-barrel domain"/>
    <property type="match status" value="1"/>
</dbReference>
<evidence type="ECO:0000256" key="5">
    <source>
        <dbReference type="ARBA" id="ARBA00023077"/>
    </source>
</evidence>
<name>A0A7K0FMN7_9SPHI</name>
<keyword evidence="13" id="KW-1185">Reference proteome</keyword>
<keyword evidence="5 9" id="KW-0798">TonB box</keyword>
<dbReference type="EMBL" id="WKJI01000002">
    <property type="protein sequence ID" value="MRX46931.1"/>
    <property type="molecule type" value="Genomic_DNA"/>
</dbReference>
<dbReference type="GO" id="GO:0009279">
    <property type="term" value="C:cell outer membrane"/>
    <property type="evidence" value="ECO:0007669"/>
    <property type="project" value="UniProtKB-SubCell"/>
</dbReference>
<dbReference type="PROSITE" id="PS52016">
    <property type="entry name" value="TONB_DEPENDENT_REC_3"/>
    <property type="match status" value="1"/>
</dbReference>
<evidence type="ECO:0000256" key="4">
    <source>
        <dbReference type="ARBA" id="ARBA00022692"/>
    </source>
</evidence>
<evidence type="ECO:0000259" key="10">
    <source>
        <dbReference type="Pfam" id="PF00593"/>
    </source>
</evidence>
<evidence type="ECO:0000256" key="3">
    <source>
        <dbReference type="ARBA" id="ARBA00022452"/>
    </source>
</evidence>
<accession>A0A7K0FMN7</accession>
<dbReference type="FunFam" id="2.170.130.10:FF:000008">
    <property type="entry name" value="SusC/RagA family TonB-linked outer membrane protein"/>
    <property type="match status" value="1"/>
</dbReference>
<feature type="domain" description="TonB-dependent receptor-like beta-barrel" evidence="10">
    <location>
        <begin position="466"/>
        <end position="937"/>
    </location>
</feature>
<dbReference type="SUPFAM" id="SSF56935">
    <property type="entry name" value="Porins"/>
    <property type="match status" value="1"/>
</dbReference>
<dbReference type="InterPro" id="IPR012910">
    <property type="entry name" value="Plug_dom"/>
</dbReference>
<sequence length="1082" mass="118757">MKKKQLVATIRLVKLISFIPIATTVLSSNTLYANATSKESNFYKTKIQNSKKSSYLLNSNKVQFTVTGTVTDSDGLPLAGAAVSIKKGNLTTLTDINGKFTIKAQPDDVLVVSYLGSITQEVPINKRTNINIIMANSEKSLDEVVVVGYGTQRKRDVTGAISSISEDKIKAFPVISADQALQGRAAGVQVVQTSGAPGGAVQVRIRGTNSTAGGGANQPLYVVDGVPLFYDERQNALNFGNEGSTGGPASNAASPLTTISPNDIESIEVLKDASATAIYGSRAANGVVLITTKMGKSGKSVVTFNANYGVQSLREKIPMLNAQERIAFAQEHRRNAGTRGNEVIDVFTVNPYTFGRGTDWQDEVFRSAQMSNYNLGFSGGKDNLTYSISGDYFNQEGIILNTFSKRAGTRVNLDFKVNEKLKFGTRSTLNYQWENVARTDEYFQGIVMNLLGTSPVTPVFDANGNYAGRPNTLINFNFYNSGNNNTVANLMESTRRVDRYRALSNVFGEYDITSKLKFKSSFGIDYLFTNLRTVDPVFFRGVDTNTPMNVFQASPKTFNWITEQTLSFTEKIKKHSFNVLAGFSAQNISRQTFSANATGSINNALDQLGNQTSSGTISGGANEQGLVSQFLRLNYDFGGKYLLTATARRDGSSRFGEKNKYGLFPSASVGWRISEENFLKDIQQISDLKLRASYGSVGSQEIGNFLFAALASPTQAVFGNAYRPGVAPNRFQNEDIRWEVTNTLDLGLDLGLFNGRLNFTVDYYSKLTKGLLGLAPLSVISGVGNGYTSNIGSISNKGIEFAANVQVINNKNFKWNVDFNISTNVNEVKSLGDQPFINGAPTSRTPFINRTQPGQPIGAFYVLRNNGMYTTWAEASAALPYTITAQPYFTPGDYRIVDTNGDNRITDDDRQFVGSPFPDYFGGFNTSLSYKNWTFSVFAPFQVGNLIWNQPFLHNSTFEVNATRFIYNNRYIPSNPTQQTLIPVPRANNPLTPSELYLQDGSFLRIRSLTLAYDFSSKELSFLPKQSRLRVFAQGNNLFVFHNYKGWDPEVSSFGSNVITNGIDAGAYPQAKSFNFGLNVSF</sequence>
<evidence type="ECO:0000256" key="7">
    <source>
        <dbReference type="ARBA" id="ARBA00023237"/>
    </source>
</evidence>
<dbReference type="InterPro" id="IPR008969">
    <property type="entry name" value="CarboxyPept-like_regulatory"/>
</dbReference>
<dbReference type="NCBIfam" id="TIGR04057">
    <property type="entry name" value="SusC_RagA_signa"/>
    <property type="match status" value="1"/>
</dbReference>
<reference evidence="12 13" key="1">
    <citation type="submission" date="2019-11" db="EMBL/GenBank/DDBJ databases">
        <authorList>
            <person name="Cheng Q."/>
            <person name="Yang Z."/>
        </authorList>
    </citation>
    <scope>NUCLEOTIDE SEQUENCE [LARGE SCALE GENOMIC DNA]</scope>
    <source>
        <strain evidence="12 13">HX-22-1</strain>
    </source>
</reference>
<evidence type="ECO:0000256" key="8">
    <source>
        <dbReference type="PROSITE-ProRule" id="PRU01360"/>
    </source>
</evidence>
<evidence type="ECO:0000256" key="2">
    <source>
        <dbReference type="ARBA" id="ARBA00022448"/>
    </source>
</evidence>
<dbReference type="InterPro" id="IPR039426">
    <property type="entry name" value="TonB-dep_rcpt-like"/>
</dbReference>
<evidence type="ECO:0000256" key="9">
    <source>
        <dbReference type="RuleBase" id="RU003357"/>
    </source>
</evidence>
<dbReference type="Pfam" id="PF00593">
    <property type="entry name" value="TonB_dep_Rec_b-barrel"/>
    <property type="match status" value="1"/>
</dbReference>
<dbReference type="InterPro" id="IPR000531">
    <property type="entry name" value="Beta-barrel_TonB"/>
</dbReference>
<evidence type="ECO:0000256" key="1">
    <source>
        <dbReference type="ARBA" id="ARBA00004571"/>
    </source>
</evidence>
<evidence type="ECO:0000313" key="13">
    <source>
        <dbReference type="Proteomes" id="UP000462931"/>
    </source>
</evidence>